<evidence type="ECO:0000259" key="1">
    <source>
        <dbReference type="PROSITE" id="PS51471"/>
    </source>
</evidence>
<dbReference type="EMBL" id="JAVRHS010000001">
    <property type="protein sequence ID" value="MDT0575093.1"/>
    <property type="molecule type" value="Genomic_DNA"/>
</dbReference>
<organism evidence="2 3">
    <name type="scientific">Croceicoccus esteveae</name>
    <dbReference type="NCBI Taxonomy" id="3075597"/>
    <lineage>
        <taxon>Bacteria</taxon>
        <taxon>Pseudomonadati</taxon>
        <taxon>Pseudomonadota</taxon>
        <taxon>Alphaproteobacteria</taxon>
        <taxon>Sphingomonadales</taxon>
        <taxon>Erythrobacteraceae</taxon>
        <taxon>Croceicoccus</taxon>
    </lineage>
</organism>
<evidence type="ECO:0000313" key="3">
    <source>
        <dbReference type="Proteomes" id="UP001259803"/>
    </source>
</evidence>
<evidence type="ECO:0000313" key="2">
    <source>
        <dbReference type="EMBL" id="MDT0575093.1"/>
    </source>
</evidence>
<dbReference type="GO" id="GO:0051213">
    <property type="term" value="F:dioxygenase activity"/>
    <property type="evidence" value="ECO:0007669"/>
    <property type="project" value="UniProtKB-KW"/>
</dbReference>
<name>A0ABU2ZER8_9SPHN</name>
<feature type="domain" description="Fe2OG dioxygenase" evidence="1">
    <location>
        <begin position="104"/>
        <end position="195"/>
    </location>
</feature>
<dbReference type="SUPFAM" id="SSF51197">
    <property type="entry name" value="Clavaminate synthase-like"/>
    <property type="match status" value="1"/>
</dbReference>
<sequence length="202" mass="22508">MATQHDLFGNMPQSAPVLAAAPDGLTLCGRIVGDSAARDITGLIDTCGLAPFRYGQWAGKRLTRSFGWHYDFAGGGLRKEEQMPVWLVDLRMCVANAFDEEASRFEQALLIRYDPGAGIGWHRDRPVFDTILGVSFGASAELRLRRRKTCGFDRATVKLDAGRAYRLKGPARELWEHSILPQTDTRWSISFRSLRDGAPPVR</sequence>
<comment type="caution">
    <text evidence="2">The sequence shown here is derived from an EMBL/GenBank/DDBJ whole genome shotgun (WGS) entry which is preliminary data.</text>
</comment>
<dbReference type="Proteomes" id="UP001259803">
    <property type="component" value="Unassembled WGS sequence"/>
</dbReference>
<dbReference type="PROSITE" id="PS51471">
    <property type="entry name" value="FE2OG_OXY"/>
    <property type="match status" value="1"/>
</dbReference>
<dbReference type="Pfam" id="PF13532">
    <property type="entry name" value="2OG-FeII_Oxy_2"/>
    <property type="match status" value="1"/>
</dbReference>
<dbReference type="InterPro" id="IPR005123">
    <property type="entry name" value="Oxoglu/Fe-dep_dioxygenase_dom"/>
</dbReference>
<dbReference type="InterPro" id="IPR027450">
    <property type="entry name" value="AlkB-like"/>
</dbReference>
<protein>
    <submittedName>
        <fullName evidence="2">Alpha-ketoglutarate-dependent dioxygenase AlkB</fullName>
    </submittedName>
</protein>
<proteinExistence type="predicted"/>
<gene>
    <name evidence="2" type="ORF">RM533_02705</name>
</gene>
<keyword evidence="2" id="KW-0560">Oxidoreductase</keyword>
<accession>A0ABU2ZER8</accession>
<keyword evidence="3" id="KW-1185">Reference proteome</keyword>
<dbReference type="InterPro" id="IPR037151">
    <property type="entry name" value="AlkB-like_sf"/>
</dbReference>
<dbReference type="Gene3D" id="2.60.120.590">
    <property type="entry name" value="Alpha-ketoglutarate-dependent dioxygenase AlkB-like"/>
    <property type="match status" value="1"/>
</dbReference>
<keyword evidence="2" id="KW-0223">Dioxygenase</keyword>
<reference evidence="2 3" key="1">
    <citation type="submission" date="2023-09" db="EMBL/GenBank/DDBJ databases">
        <authorList>
            <person name="Rey-Velasco X."/>
        </authorList>
    </citation>
    <scope>NUCLEOTIDE SEQUENCE [LARGE SCALE GENOMIC DNA]</scope>
    <source>
        <strain evidence="2 3">F390</strain>
    </source>
</reference>
<dbReference type="RefSeq" id="WP_311339635.1">
    <property type="nucleotide sequence ID" value="NZ_JAVRHS010000001.1"/>
</dbReference>